<keyword evidence="1" id="KW-0812">Transmembrane</keyword>
<keyword evidence="3" id="KW-1185">Reference proteome</keyword>
<accession>A0ABY4IK59</accession>
<feature type="transmembrane region" description="Helical" evidence="1">
    <location>
        <begin position="94"/>
        <end position="114"/>
    </location>
</feature>
<proteinExistence type="predicted"/>
<feature type="transmembrane region" description="Helical" evidence="1">
    <location>
        <begin position="65"/>
        <end position="88"/>
    </location>
</feature>
<keyword evidence="1" id="KW-0472">Membrane</keyword>
<sequence>MERTVNRTVRSTATSLAVGFALYFAARGVAWTADPSAPVFMVLAIALYLVVVNLAILGSPDTVRLPLWAAVLAVVVSVIIPIAVTFALPEPSRTAPFATWYIGGVGLLSVILVVRRRFLTGWLILLLLVATSSMFLGFFTSLRLGLVGSIMWVVVANLLVWFWDRAVRDTERLAEIQQAVSAWHATQLVRQRERRVRTQFALAVAGPVLSRAVATRGSLTEEERLDARLAEGRLRDELRGADLLNDAVRDAIEAARRRGAVVTVFDEGGLEGVDEARRIEIRDELAGVLAEAHAGRLIIRSAKDDRTAVTVVGRVGSGSSRDDDSVDVWHEIPRSAARG</sequence>
<reference evidence="2 3" key="1">
    <citation type="submission" date="2021-06" db="EMBL/GenBank/DDBJ databases">
        <title>Genome-based taxonomic framework of Microbacterium strains isolated from marine environment, the description of four new species and reclassification of four preexisting species.</title>
        <authorList>
            <person name="Lee S.D."/>
            <person name="Kim S.-M."/>
            <person name="Byeon Y.-S."/>
            <person name="Yang H.L."/>
            <person name="Kim I.S."/>
        </authorList>
    </citation>
    <scope>NUCLEOTIDE SEQUENCE [LARGE SCALE GENOMIC DNA]</scope>
    <source>
        <strain evidence="2 3">SSW1-36</strain>
    </source>
</reference>
<evidence type="ECO:0000256" key="1">
    <source>
        <dbReference type="SAM" id="Phobius"/>
    </source>
</evidence>
<gene>
    <name evidence="2" type="ORF">KV396_00985</name>
</gene>
<feature type="transmembrane region" description="Helical" evidence="1">
    <location>
        <begin position="145"/>
        <end position="163"/>
    </location>
</feature>
<feature type="transmembrane region" description="Helical" evidence="1">
    <location>
        <begin position="39"/>
        <end position="58"/>
    </location>
</feature>
<protein>
    <recommendedName>
        <fullName evidence="4">Signal transduction histidine kinase subgroup 3 dimerisation and phosphoacceptor domain-containing protein</fullName>
    </recommendedName>
</protein>
<evidence type="ECO:0008006" key="4">
    <source>
        <dbReference type="Google" id="ProtNLM"/>
    </source>
</evidence>
<name>A0ABY4IK59_9MICO</name>
<organism evidence="2 3">
    <name type="scientific">Microbacterium galbinum</name>
    <dbReference type="NCBI Taxonomy" id="2851646"/>
    <lineage>
        <taxon>Bacteria</taxon>
        <taxon>Bacillati</taxon>
        <taxon>Actinomycetota</taxon>
        <taxon>Actinomycetes</taxon>
        <taxon>Micrococcales</taxon>
        <taxon>Microbacteriaceae</taxon>
        <taxon>Microbacterium</taxon>
    </lineage>
</organism>
<dbReference type="EMBL" id="CP078077">
    <property type="protein sequence ID" value="UPL13140.1"/>
    <property type="molecule type" value="Genomic_DNA"/>
</dbReference>
<evidence type="ECO:0000313" key="2">
    <source>
        <dbReference type="EMBL" id="UPL13140.1"/>
    </source>
</evidence>
<feature type="transmembrane region" description="Helical" evidence="1">
    <location>
        <begin position="121"/>
        <end position="139"/>
    </location>
</feature>
<dbReference type="Proteomes" id="UP000831963">
    <property type="component" value="Chromosome"/>
</dbReference>
<keyword evidence="1" id="KW-1133">Transmembrane helix</keyword>
<evidence type="ECO:0000313" key="3">
    <source>
        <dbReference type="Proteomes" id="UP000831963"/>
    </source>
</evidence>
<feature type="transmembrane region" description="Helical" evidence="1">
    <location>
        <begin position="12"/>
        <end position="33"/>
    </location>
</feature>